<dbReference type="InterPro" id="IPR004045">
    <property type="entry name" value="Glutathione_S-Trfase_N"/>
</dbReference>
<dbReference type="InterPro" id="IPR036249">
    <property type="entry name" value="Thioredoxin-like_sf"/>
</dbReference>
<sequence length="219" mass="25111">MSLVYPASKDRVFLTEEWVTALKTNNVITTTSAMLFVTLSIIKASPDIEKTLKDLGIAAYTTHPDCKTPLYTLPAIYDPTTKTGLTESFAIAKYLDEKYPDKLMLVPKGTEVLQKVHVNSMRARLSPIWQRTKEEMEGQTMEEMYPKEEKRKEEWKKLGEGFGQVNKWYGREDVLVMGGEEKACFADFAFAIGYVIWIRILFGKESEEWEDVSGWQDGR</sequence>
<dbReference type="Gene3D" id="3.40.30.10">
    <property type="entry name" value="Glutaredoxin"/>
    <property type="match status" value="1"/>
</dbReference>
<dbReference type="AlphaFoldDB" id="A0A4S8L3S8"/>
<proteinExistence type="predicted"/>
<evidence type="ECO:0000313" key="3">
    <source>
        <dbReference type="Proteomes" id="UP000297245"/>
    </source>
</evidence>
<reference evidence="2 3" key="1">
    <citation type="journal article" date="2019" name="Nat. Ecol. Evol.">
        <title>Megaphylogeny resolves global patterns of mushroom evolution.</title>
        <authorList>
            <person name="Varga T."/>
            <person name="Krizsan K."/>
            <person name="Foldi C."/>
            <person name="Dima B."/>
            <person name="Sanchez-Garcia M."/>
            <person name="Sanchez-Ramirez S."/>
            <person name="Szollosi G.J."/>
            <person name="Szarkandi J.G."/>
            <person name="Papp V."/>
            <person name="Albert L."/>
            <person name="Andreopoulos W."/>
            <person name="Angelini C."/>
            <person name="Antonin V."/>
            <person name="Barry K.W."/>
            <person name="Bougher N.L."/>
            <person name="Buchanan P."/>
            <person name="Buyck B."/>
            <person name="Bense V."/>
            <person name="Catcheside P."/>
            <person name="Chovatia M."/>
            <person name="Cooper J."/>
            <person name="Damon W."/>
            <person name="Desjardin D."/>
            <person name="Finy P."/>
            <person name="Geml J."/>
            <person name="Haridas S."/>
            <person name="Hughes K."/>
            <person name="Justo A."/>
            <person name="Karasinski D."/>
            <person name="Kautmanova I."/>
            <person name="Kiss B."/>
            <person name="Kocsube S."/>
            <person name="Kotiranta H."/>
            <person name="LaButti K.M."/>
            <person name="Lechner B.E."/>
            <person name="Liimatainen K."/>
            <person name="Lipzen A."/>
            <person name="Lukacs Z."/>
            <person name="Mihaltcheva S."/>
            <person name="Morgado L.N."/>
            <person name="Niskanen T."/>
            <person name="Noordeloos M.E."/>
            <person name="Ohm R.A."/>
            <person name="Ortiz-Santana B."/>
            <person name="Ovrebo C."/>
            <person name="Racz N."/>
            <person name="Riley R."/>
            <person name="Savchenko A."/>
            <person name="Shiryaev A."/>
            <person name="Soop K."/>
            <person name="Spirin V."/>
            <person name="Szebenyi C."/>
            <person name="Tomsovsky M."/>
            <person name="Tulloss R.E."/>
            <person name="Uehling J."/>
            <person name="Grigoriev I.V."/>
            <person name="Vagvolgyi C."/>
            <person name="Papp T."/>
            <person name="Martin F.M."/>
            <person name="Miettinen O."/>
            <person name="Hibbett D.S."/>
            <person name="Nagy L.G."/>
        </authorList>
    </citation>
    <scope>NUCLEOTIDE SEQUENCE [LARGE SCALE GENOMIC DNA]</scope>
    <source>
        <strain evidence="2 3">CBS 962.96</strain>
    </source>
</reference>
<dbReference type="PROSITE" id="PS50404">
    <property type="entry name" value="GST_NTER"/>
    <property type="match status" value="1"/>
</dbReference>
<dbReference type="SUPFAM" id="SSF52833">
    <property type="entry name" value="Thioredoxin-like"/>
    <property type="match status" value="1"/>
</dbReference>
<keyword evidence="3" id="KW-1185">Reference proteome</keyword>
<dbReference type="Pfam" id="PF22041">
    <property type="entry name" value="GST_C_7"/>
    <property type="match status" value="1"/>
</dbReference>
<name>A0A4S8L3S8_DENBC</name>
<dbReference type="EMBL" id="ML179681">
    <property type="protein sequence ID" value="THU83184.1"/>
    <property type="molecule type" value="Genomic_DNA"/>
</dbReference>
<gene>
    <name evidence="2" type="ORF">K435DRAFT_871561</name>
</gene>
<organism evidence="2 3">
    <name type="scientific">Dendrothele bispora (strain CBS 962.96)</name>
    <dbReference type="NCBI Taxonomy" id="1314807"/>
    <lineage>
        <taxon>Eukaryota</taxon>
        <taxon>Fungi</taxon>
        <taxon>Dikarya</taxon>
        <taxon>Basidiomycota</taxon>
        <taxon>Agaricomycotina</taxon>
        <taxon>Agaricomycetes</taxon>
        <taxon>Agaricomycetidae</taxon>
        <taxon>Agaricales</taxon>
        <taxon>Agaricales incertae sedis</taxon>
        <taxon>Dendrothele</taxon>
    </lineage>
</organism>
<accession>A0A4S8L3S8</accession>
<evidence type="ECO:0000259" key="1">
    <source>
        <dbReference type="PROSITE" id="PS50404"/>
    </source>
</evidence>
<dbReference type="InterPro" id="IPR054416">
    <property type="entry name" value="GST_UstS-like_C"/>
</dbReference>
<evidence type="ECO:0000313" key="2">
    <source>
        <dbReference type="EMBL" id="THU83184.1"/>
    </source>
</evidence>
<feature type="domain" description="GST N-terminal" evidence="1">
    <location>
        <begin position="1"/>
        <end position="103"/>
    </location>
</feature>
<protein>
    <recommendedName>
        <fullName evidence="1">GST N-terminal domain-containing protein</fullName>
    </recommendedName>
</protein>
<dbReference type="Gene3D" id="1.20.1050.10">
    <property type="match status" value="1"/>
</dbReference>
<dbReference type="OrthoDB" id="4951845at2759"/>
<dbReference type="Proteomes" id="UP000297245">
    <property type="component" value="Unassembled WGS sequence"/>
</dbReference>